<dbReference type="PROSITE" id="PS51300">
    <property type="entry name" value="NIRD"/>
    <property type="match status" value="1"/>
</dbReference>
<dbReference type="PANTHER" id="PTHR40562:SF1">
    <property type="entry name" value="NITRITE REDUCTASE (NADH) SMALL SUBUNIT"/>
    <property type="match status" value="1"/>
</dbReference>
<evidence type="ECO:0000256" key="1">
    <source>
        <dbReference type="ARBA" id="ARBA00023002"/>
    </source>
</evidence>
<evidence type="ECO:0000259" key="3">
    <source>
        <dbReference type="Pfam" id="PF13806"/>
    </source>
</evidence>
<dbReference type="OrthoDB" id="516687at2"/>
<dbReference type="STRING" id="1420916.AU14_07520"/>
<evidence type="ECO:0000256" key="2">
    <source>
        <dbReference type="ARBA" id="ARBA00023063"/>
    </source>
</evidence>
<organism evidence="4 5">
    <name type="scientific">Marinobacter similis</name>
    <dbReference type="NCBI Taxonomy" id="1420916"/>
    <lineage>
        <taxon>Bacteria</taxon>
        <taxon>Pseudomonadati</taxon>
        <taxon>Pseudomonadota</taxon>
        <taxon>Gammaproteobacteria</taxon>
        <taxon>Pseudomonadales</taxon>
        <taxon>Marinobacteraceae</taxon>
        <taxon>Marinobacter</taxon>
    </lineage>
</organism>
<dbReference type="Proteomes" id="UP000061489">
    <property type="component" value="Chromosome"/>
</dbReference>
<proteinExistence type="predicted"/>
<accession>W5YHL0</accession>
<protein>
    <submittedName>
        <fullName evidence="4">Nitrite reductase</fullName>
    </submittedName>
</protein>
<keyword evidence="5" id="KW-1185">Reference proteome</keyword>
<dbReference type="InterPro" id="IPR036922">
    <property type="entry name" value="Rieske_2Fe-2S_sf"/>
</dbReference>
<dbReference type="GO" id="GO:0051537">
    <property type="term" value="F:2 iron, 2 sulfur cluster binding"/>
    <property type="evidence" value="ECO:0007669"/>
    <property type="project" value="InterPro"/>
</dbReference>
<dbReference type="InterPro" id="IPR017881">
    <property type="entry name" value="NirD"/>
</dbReference>
<dbReference type="AlphaFoldDB" id="W5YHL0"/>
<sequence>MKARTIWEAVCTVEDLVPESGIAVWTKDGPVAVFYLPHRLPALFAISHTDPFSGANVLARGLTGDLKGQPVVASPLYKQHFNLVTGQCLEDDSVSVQTYPVLLDGNEIRLEVPVKQSETEAADQALRINRAVTSRGGFLV</sequence>
<dbReference type="Pfam" id="PF13806">
    <property type="entry name" value="Rieske_2"/>
    <property type="match status" value="1"/>
</dbReference>
<keyword evidence="2" id="KW-0534">Nitrate assimilation</keyword>
<dbReference type="KEGG" id="msx:AU14_07520"/>
<dbReference type="GO" id="GO:0042128">
    <property type="term" value="P:nitrate assimilation"/>
    <property type="evidence" value="ECO:0007669"/>
    <property type="project" value="UniProtKB-KW"/>
</dbReference>
<dbReference type="NCBIfam" id="TIGR02378">
    <property type="entry name" value="nirD_assim_sml"/>
    <property type="match status" value="1"/>
</dbReference>
<dbReference type="RefSeq" id="WP_052471993.1">
    <property type="nucleotide sequence ID" value="NZ_CP007151.1"/>
</dbReference>
<reference evidence="4 5" key="1">
    <citation type="journal article" date="2014" name="Genome Announc.">
        <title>Draft Genome Sequences of Marinobacter similis A3d10T and Marinobacter salarius R9SW1T.</title>
        <authorList>
            <person name="Ivanova E.P."/>
            <person name="Ng H.J."/>
            <person name="Webb H.K."/>
            <person name="Feng G."/>
            <person name="Oshima K."/>
            <person name="Hattori M."/>
            <person name="Ohkuma M."/>
            <person name="Sergeev A.F."/>
            <person name="Mikhailov V.V."/>
            <person name="Crawford R.J."/>
            <person name="Sawabe T."/>
        </authorList>
    </citation>
    <scope>NUCLEOTIDE SEQUENCE [LARGE SCALE GENOMIC DNA]</scope>
    <source>
        <strain evidence="4 5">A3d10</strain>
    </source>
</reference>
<gene>
    <name evidence="4" type="ORF">AU14_07520</name>
</gene>
<dbReference type="CDD" id="cd03529">
    <property type="entry name" value="Rieske_NirD"/>
    <property type="match status" value="1"/>
</dbReference>
<dbReference type="EMBL" id="CP007151">
    <property type="protein sequence ID" value="AHI28515.1"/>
    <property type="molecule type" value="Genomic_DNA"/>
</dbReference>
<dbReference type="HOGENOM" id="CLU_055690_3_0_6"/>
<dbReference type="Gene3D" id="2.102.10.10">
    <property type="entry name" value="Rieske [2Fe-2S] iron-sulphur domain"/>
    <property type="match status" value="1"/>
</dbReference>
<feature type="domain" description="Rieske-like [2Fe-2S]" evidence="3">
    <location>
        <begin position="7"/>
        <end position="110"/>
    </location>
</feature>
<keyword evidence="1" id="KW-0560">Oxidoreductase</keyword>
<evidence type="ECO:0000313" key="5">
    <source>
        <dbReference type="Proteomes" id="UP000061489"/>
    </source>
</evidence>
<evidence type="ECO:0000313" key="4">
    <source>
        <dbReference type="EMBL" id="AHI28515.1"/>
    </source>
</evidence>
<dbReference type="PANTHER" id="PTHR40562">
    <property type="match status" value="1"/>
</dbReference>
<dbReference type="GO" id="GO:0008942">
    <property type="term" value="F:nitrite reductase [NAD(P)H] activity"/>
    <property type="evidence" value="ECO:0007669"/>
    <property type="project" value="InterPro"/>
</dbReference>
<dbReference type="SUPFAM" id="SSF50022">
    <property type="entry name" value="ISP domain"/>
    <property type="match status" value="1"/>
</dbReference>
<name>W5YHL0_9GAMM</name>
<dbReference type="InterPro" id="IPR012748">
    <property type="entry name" value="Rieske-like_NirD"/>
</dbReference>